<evidence type="ECO:0000313" key="3">
    <source>
        <dbReference type="Proteomes" id="UP000271098"/>
    </source>
</evidence>
<dbReference type="OrthoDB" id="5858182at2759"/>
<evidence type="ECO:0000313" key="4">
    <source>
        <dbReference type="WBParaSite" id="GPUH_0002215001-mRNA-1"/>
    </source>
</evidence>
<keyword evidence="3" id="KW-1185">Reference proteome</keyword>
<accession>A0A183EMD2</accession>
<dbReference type="AlphaFoldDB" id="A0A183EMD2"/>
<dbReference type="WBParaSite" id="GPUH_0002215001-mRNA-1">
    <property type="protein sequence ID" value="GPUH_0002215001-mRNA-1"/>
    <property type="gene ID" value="GPUH_0002215001"/>
</dbReference>
<evidence type="ECO:0000259" key="1">
    <source>
        <dbReference type="Pfam" id="PF04155"/>
    </source>
</evidence>
<dbReference type="EMBL" id="UYRT01094299">
    <property type="protein sequence ID" value="VDN39510.1"/>
    <property type="molecule type" value="Genomic_DNA"/>
</dbReference>
<reference evidence="4" key="1">
    <citation type="submission" date="2016-06" db="UniProtKB">
        <authorList>
            <consortium name="WormBaseParasite"/>
        </authorList>
    </citation>
    <scope>IDENTIFICATION</scope>
</reference>
<feature type="domain" description="Ground-like" evidence="1">
    <location>
        <begin position="12"/>
        <end position="68"/>
    </location>
</feature>
<proteinExistence type="predicted"/>
<evidence type="ECO:0000313" key="2">
    <source>
        <dbReference type="EMBL" id="VDN39510.1"/>
    </source>
</evidence>
<dbReference type="InterPro" id="IPR007284">
    <property type="entry name" value="Ground-like_dom"/>
</dbReference>
<organism evidence="4">
    <name type="scientific">Gongylonema pulchrum</name>
    <dbReference type="NCBI Taxonomy" id="637853"/>
    <lineage>
        <taxon>Eukaryota</taxon>
        <taxon>Metazoa</taxon>
        <taxon>Ecdysozoa</taxon>
        <taxon>Nematoda</taxon>
        <taxon>Chromadorea</taxon>
        <taxon>Rhabditida</taxon>
        <taxon>Spirurina</taxon>
        <taxon>Spiruromorpha</taxon>
        <taxon>Spiruroidea</taxon>
        <taxon>Gongylonematidae</taxon>
        <taxon>Gongylonema</taxon>
    </lineage>
</organism>
<protein>
    <submittedName>
        <fullName evidence="4">Ground-like domain-containing protein</fullName>
    </submittedName>
</protein>
<gene>
    <name evidence="2" type="ORF">GPUH_LOCUS22123</name>
</gene>
<dbReference type="Pfam" id="PF04155">
    <property type="entry name" value="Ground-like"/>
    <property type="match status" value="1"/>
</dbReference>
<reference evidence="2 3" key="2">
    <citation type="submission" date="2018-11" db="EMBL/GenBank/DDBJ databases">
        <authorList>
            <consortium name="Pathogen Informatics"/>
        </authorList>
    </citation>
    <scope>NUCLEOTIDE SEQUENCE [LARGE SCALE GENOMIC DNA]</scope>
</reference>
<sequence length="71" mass="7851">MQLAAFSFVLPTNLSDDVGVSKRAIQRAAEKALKLDFNVICSNGSFSFITHADKYCQASKRNITCYVFSIV</sequence>
<dbReference type="Proteomes" id="UP000271098">
    <property type="component" value="Unassembled WGS sequence"/>
</dbReference>
<name>A0A183EMD2_9BILA</name>